<dbReference type="KEGG" id="pamo:BAR1_06530"/>
<dbReference type="EMBL" id="CP032125">
    <property type="protein sequence ID" value="AXX97618.1"/>
    <property type="molecule type" value="Genomic_DNA"/>
</dbReference>
<comment type="catalytic activity">
    <reaction evidence="8">
        <text>L-threonyl-[protein] + ATP = 3-O-(5'-adenylyl)-L-threonyl-[protein] + diphosphate</text>
        <dbReference type="Rhea" id="RHEA:54292"/>
        <dbReference type="Rhea" id="RHEA-COMP:11060"/>
        <dbReference type="Rhea" id="RHEA-COMP:13847"/>
        <dbReference type="ChEBI" id="CHEBI:30013"/>
        <dbReference type="ChEBI" id="CHEBI:30616"/>
        <dbReference type="ChEBI" id="CHEBI:33019"/>
        <dbReference type="ChEBI" id="CHEBI:138113"/>
        <dbReference type="EC" id="2.7.7.108"/>
    </reaction>
</comment>
<dbReference type="PANTHER" id="PTHR32057:SF14">
    <property type="entry name" value="PROTEIN ADENYLYLTRANSFERASE SELO, MITOCHONDRIAL"/>
    <property type="match status" value="1"/>
</dbReference>
<evidence type="ECO:0000256" key="3">
    <source>
        <dbReference type="ARBA" id="ARBA00022695"/>
    </source>
</evidence>
<feature type="binding site" evidence="8">
    <location>
        <position position="247"/>
    </location>
    <ligand>
        <name>Mg(2+)</name>
        <dbReference type="ChEBI" id="CHEBI:18420"/>
    </ligand>
</feature>
<protein>
    <recommendedName>
        <fullName evidence="8">Protein nucleotidyltransferase YdiU</fullName>
        <ecNumber evidence="8">2.7.7.-</ecNumber>
    </recommendedName>
    <alternativeName>
        <fullName evidence="8">Protein adenylyltransferase YdiU</fullName>
        <ecNumber evidence="8">2.7.7.108</ecNumber>
    </alternativeName>
    <alternativeName>
        <fullName evidence="8">Protein uridylyltransferase YdiU</fullName>
        <ecNumber evidence="8">2.7.7.-</ecNumber>
    </alternativeName>
</protein>
<gene>
    <name evidence="8" type="primary">ydiU</name>
    <name evidence="8" type="synonym">selO</name>
    <name evidence="9" type="ORF">BAR1_06530</name>
</gene>
<comment type="catalytic activity">
    <reaction evidence="8">
        <text>L-histidyl-[protein] + UTP = N(tele)-(5'-uridylyl)-L-histidyl-[protein] + diphosphate</text>
        <dbReference type="Rhea" id="RHEA:83891"/>
        <dbReference type="Rhea" id="RHEA-COMP:9745"/>
        <dbReference type="Rhea" id="RHEA-COMP:20239"/>
        <dbReference type="ChEBI" id="CHEBI:29979"/>
        <dbReference type="ChEBI" id="CHEBI:33019"/>
        <dbReference type="ChEBI" id="CHEBI:46398"/>
        <dbReference type="ChEBI" id="CHEBI:233474"/>
    </reaction>
</comment>
<feature type="binding site" evidence="8">
    <location>
        <position position="181"/>
    </location>
    <ligand>
        <name>ATP</name>
        <dbReference type="ChEBI" id="CHEBI:30616"/>
    </ligand>
</feature>
<evidence type="ECO:0000256" key="1">
    <source>
        <dbReference type="ARBA" id="ARBA00009747"/>
    </source>
</evidence>
<evidence type="ECO:0000256" key="4">
    <source>
        <dbReference type="ARBA" id="ARBA00022723"/>
    </source>
</evidence>
<keyword evidence="3 8" id="KW-0548">Nucleotidyltransferase</keyword>
<dbReference type="OrthoDB" id="9776281at2"/>
<feature type="binding site" evidence="8">
    <location>
        <position position="90"/>
    </location>
    <ligand>
        <name>ATP</name>
        <dbReference type="ChEBI" id="CHEBI:30616"/>
    </ligand>
</feature>
<feature type="binding site" evidence="8">
    <location>
        <position position="256"/>
    </location>
    <ligand>
        <name>Mg(2+)</name>
        <dbReference type="ChEBI" id="CHEBI:18420"/>
    </ligand>
</feature>
<dbReference type="HAMAP" id="MF_00692">
    <property type="entry name" value="SelO"/>
    <property type="match status" value="1"/>
</dbReference>
<dbReference type="AlphaFoldDB" id="A0A347UFJ0"/>
<sequence>MPLSIPFDNSYARLPDQFYARIGPSPVANPKLVALNETLARELGIKAGELRAPAGVAVLSGSAIPDGADPLAQAYAGHQFGGWSPQLGDGRAMLLGEVLDANGTRQDIQLKGSGRTPFSRGGDGRAWLGPVLREYVVSEAMAVLNIPTTRALAAVTTGEDVMRETALPGAVLTRVASSHIRVGTFQYFAARQDTEALQALTDYTIKRHYPDAKNPMDLLQAVITAQASLIARWMGIGFIHGVMNTDNTHIGGLTIDYGPCAFMDTYHPARVYSSIDRAGRYAFNQQPEIIVWNLAQLATSLIPLMGDEAAAVKQATEALHGFRDQFLAFWITEHRAKLGLKRAMAGDDELVIDLLDRMAQGQADFTNTFRALADGNARDQFLDPALYDGWHKRWQARLAQEGTDWAQQQALIRATSPALIPRNHRIEQMIQAAVTGDYAPFERLMAALAQPYEDVADYADLRRPPTEDEKVQQTFCGT</sequence>
<feature type="binding site" evidence="8">
    <location>
        <position position="174"/>
    </location>
    <ligand>
        <name>ATP</name>
        <dbReference type="ChEBI" id="CHEBI:30616"/>
    </ligand>
</feature>
<feature type="binding site" evidence="8">
    <location>
        <position position="111"/>
    </location>
    <ligand>
        <name>ATP</name>
        <dbReference type="ChEBI" id="CHEBI:30616"/>
    </ligand>
</feature>
<dbReference type="EC" id="2.7.7.-" evidence="8"/>
<evidence type="ECO:0000256" key="6">
    <source>
        <dbReference type="ARBA" id="ARBA00022840"/>
    </source>
</evidence>
<keyword evidence="8" id="KW-0464">Manganese</keyword>
<dbReference type="GO" id="GO:0070733">
    <property type="term" value="F:AMPylase activity"/>
    <property type="evidence" value="ECO:0007669"/>
    <property type="project" value="UniProtKB-EC"/>
</dbReference>
<dbReference type="InterPro" id="IPR003846">
    <property type="entry name" value="SelO"/>
</dbReference>
<evidence type="ECO:0000256" key="7">
    <source>
        <dbReference type="ARBA" id="ARBA00022842"/>
    </source>
</evidence>
<dbReference type="Pfam" id="PF02696">
    <property type="entry name" value="SelO"/>
    <property type="match status" value="1"/>
</dbReference>
<evidence type="ECO:0000313" key="9">
    <source>
        <dbReference type="EMBL" id="AXX97618.1"/>
    </source>
</evidence>
<keyword evidence="7 8" id="KW-0460">Magnesium</keyword>
<accession>A0A347UFJ0</accession>
<comment type="cofactor">
    <cofactor evidence="8">
        <name>Mg(2+)</name>
        <dbReference type="ChEBI" id="CHEBI:18420"/>
    </cofactor>
    <cofactor evidence="8">
        <name>Mn(2+)</name>
        <dbReference type="ChEBI" id="CHEBI:29035"/>
    </cofactor>
</comment>
<keyword evidence="5 8" id="KW-0547">Nucleotide-binding</keyword>
<feature type="binding site" evidence="8">
    <location>
        <position position="91"/>
    </location>
    <ligand>
        <name>ATP</name>
        <dbReference type="ChEBI" id="CHEBI:30616"/>
    </ligand>
</feature>
<evidence type="ECO:0000313" key="10">
    <source>
        <dbReference type="Proteomes" id="UP000261704"/>
    </source>
</evidence>
<comment type="catalytic activity">
    <reaction evidence="8">
        <text>L-tyrosyl-[protein] + UTP = O-(5'-uridylyl)-L-tyrosyl-[protein] + diphosphate</text>
        <dbReference type="Rhea" id="RHEA:83887"/>
        <dbReference type="Rhea" id="RHEA-COMP:10136"/>
        <dbReference type="Rhea" id="RHEA-COMP:20238"/>
        <dbReference type="ChEBI" id="CHEBI:33019"/>
        <dbReference type="ChEBI" id="CHEBI:46398"/>
        <dbReference type="ChEBI" id="CHEBI:46858"/>
        <dbReference type="ChEBI" id="CHEBI:90602"/>
    </reaction>
</comment>
<comment type="catalytic activity">
    <reaction evidence="8">
        <text>L-seryl-[protein] + ATP = 3-O-(5'-adenylyl)-L-seryl-[protein] + diphosphate</text>
        <dbReference type="Rhea" id="RHEA:58120"/>
        <dbReference type="Rhea" id="RHEA-COMP:9863"/>
        <dbReference type="Rhea" id="RHEA-COMP:15073"/>
        <dbReference type="ChEBI" id="CHEBI:29999"/>
        <dbReference type="ChEBI" id="CHEBI:30616"/>
        <dbReference type="ChEBI" id="CHEBI:33019"/>
        <dbReference type="ChEBI" id="CHEBI:142516"/>
        <dbReference type="EC" id="2.7.7.108"/>
    </reaction>
</comment>
<comment type="similarity">
    <text evidence="1 8">Belongs to the SELO family.</text>
</comment>
<dbReference type="EC" id="2.7.7.108" evidence="8"/>
<dbReference type="PANTHER" id="PTHR32057">
    <property type="entry name" value="PROTEIN ADENYLYLTRANSFERASE SELO, MITOCHONDRIAL"/>
    <property type="match status" value="1"/>
</dbReference>
<name>A0A347UFJ0_9RHOB</name>
<evidence type="ECO:0000256" key="2">
    <source>
        <dbReference type="ARBA" id="ARBA00022679"/>
    </source>
</evidence>
<comment type="catalytic activity">
    <reaction evidence="8">
        <text>L-seryl-[protein] + UTP = O-(5'-uridylyl)-L-seryl-[protein] + diphosphate</text>
        <dbReference type="Rhea" id="RHEA:64604"/>
        <dbReference type="Rhea" id="RHEA-COMP:9863"/>
        <dbReference type="Rhea" id="RHEA-COMP:16635"/>
        <dbReference type="ChEBI" id="CHEBI:29999"/>
        <dbReference type="ChEBI" id="CHEBI:33019"/>
        <dbReference type="ChEBI" id="CHEBI:46398"/>
        <dbReference type="ChEBI" id="CHEBI:156051"/>
    </reaction>
</comment>
<feature type="binding site" evidence="8">
    <location>
        <position position="124"/>
    </location>
    <ligand>
        <name>ATP</name>
        <dbReference type="ChEBI" id="CHEBI:30616"/>
    </ligand>
</feature>
<feature type="active site" description="Proton acceptor" evidence="8">
    <location>
        <position position="246"/>
    </location>
</feature>
<feature type="binding site" evidence="8">
    <location>
        <position position="256"/>
    </location>
    <ligand>
        <name>ATP</name>
        <dbReference type="ChEBI" id="CHEBI:30616"/>
    </ligand>
</feature>
<comment type="function">
    <text evidence="8">Nucleotidyltransferase involved in the post-translational modification of proteins. It can catalyze the addition of adenosine monophosphate (AMP) or uridine monophosphate (UMP) to a protein, resulting in modifications known as AMPylation and UMPylation.</text>
</comment>
<keyword evidence="10" id="KW-1185">Reference proteome</keyword>
<dbReference type="GO" id="GO:0000287">
    <property type="term" value="F:magnesium ion binding"/>
    <property type="evidence" value="ECO:0007669"/>
    <property type="project" value="UniProtKB-UniRule"/>
</dbReference>
<evidence type="ECO:0000256" key="5">
    <source>
        <dbReference type="ARBA" id="ARBA00022741"/>
    </source>
</evidence>
<comment type="catalytic activity">
    <reaction evidence="8">
        <text>L-tyrosyl-[protein] + ATP = O-(5'-adenylyl)-L-tyrosyl-[protein] + diphosphate</text>
        <dbReference type="Rhea" id="RHEA:54288"/>
        <dbReference type="Rhea" id="RHEA-COMP:10136"/>
        <dbReference type="Rhea" id="RHEA-COMP:13846"/>
        <dbReference type="ChEBI" id="CHEBI:30616"/>
        <dbReference type="ChEBI" id="CHEBI:33019"/>
        <dbReference type="ChEBI" id="CHEBI:46858"/>
        <dbReference type="ChEBI" id="CHEBI:83624"/>
        <dbReference type="EC" id="2.7.7.108"/>
    </reaction>
</comment>
<keyword evidence="2 8" id="KW-0808">Transferase</keyword>
<dbReference type="GO" id="GO:0005524">
    <property type="term" value="F:ATP binding"/>
    <property type="evidence" value="ECO:0007669"/>
    <property type="project" value="UniProtKB-UniRule"/>
</dbReference>
<evidence type="ECO:0000256" key="8">
    <source>
        <dbReference type="HAMAP-Rule" id="MF_00692"/>
    </source>
</evidence>
<dbReference type="NCBIfam" id="NF000658">
    <property type="entry name" value="PRK00029.1"/>
    <property type="match status" value="1"/>
</dbReference>
<keyword evidence="6 8" id="KW-0067">ATP-binding</keyword>
<dbReference type="Proteomes" id="UP000261704">
    <property type="component" value="Chromosome"/>
</dbReference>
<organism evidence="9 10">
    <name type="scientific">Profundibacter amoris</name>
    <dbReference type="NCBI Taxonomy" id="2171755"/>
    <lineage>
        <taxon>Bacteria</taxon>
        <taxon>Pseudomonadati</taxon>
        <taxon>Pseudomonadota</taxon>
        <taxon>Alphaproteobacteria</taxon>
        <taxon>Rhodobacterales</taxon>
        <taxon>Paracoccaceae</taxon>
        <taxon>Profundibacter</taxon>
    </lineage>
</organism>
<dbReference type="RefSeq" id="WP_118942275.1">
    <property type="nucleotide sequence ID" value="NZ_CP032125.1"/>
</dbReference>
<proteinExistence type="inferred from homology"/>
<reference evidence="9 10" key="1">
    <citation type="submission" date="2018-09" db="EMBL/GenBank/DDBJ databases">
        <title>Profundibacter amoris BAR1 gen. nov., sp. nov., a new member of the Roseobacter clade isolated at Lokis Castle Vent Field on the Arctic Mid-Oceanic Ridge.</title>
        <authorList>
            <person name="Le Moine Bauer S."/>
            <person name="Sjoeberg A.G."/>
            <person name="L'Haridon S."/>
            <person name="Stokke R."/>
            <person name="Roalkvam I."/>
            <person name="Steen I.H."/>
            <person name="Dahle H."/>
        </authorList>
    </citation>
    <scope>NUCLEOTIDE SEQUENCE [LARGE SCALE GENOMIC DNA]</scope>
    <source>
        <strain evidence="9 10">BAR1</strain>
    </source>
</reference>
<dbReference type="GO" id="GO:0030145">
    <property type="term" value="F:manganese ion binding"/>
    <property type="evidence" value="ECO:0007669"/>
    <property type="project" value="UniProtKB-UniRule"/>
</dbReference>
<keyword evidence="4 8" id="KW-0479">Metal-binding</keyword>
<feature type="binding site" evidence="8">
    <location>
        <position position="88"/>
    </location>
    <ligand>
        <name>ATP</name>
        <dbReference type="ChEBI" id="CHEBI:30616"/>
    </ligand>
</feature>
<feature type="binding site" evidence="8">
    <location>
        <position position="123"/>
    </location>
    <ligand>
        <name>ATP</name>
        <dbReference type="ChEBI" id="CHEBI:30616"/>
    </ligand>
</feature>